<proteinExistence type="predicted"/>
<evidence type="ECO:0000313" key="1">
    <source>
        <dbReference type="EMBL" id="GAA4209046.1"/>
    </source>
</evidence>
<evidence type="ECO:0000313" key="2">
    <source>
        <dbReference type="Proteomes" id="UP001501251"/>
    </source>
</evidence>
<comment type="caution">
    <text evidence="1">The sequence shown here is derived from an EMBL/GenBank/DDBJ whole genome shotgun (WGS) entry which is preliminary data.</text>
</comment>
<organism evidence="1 2">
    <name type="scientific">Streptosporangium oxazolinicum</name>
    <dbReference type="NCBI Taxonomy" id="909287"/>
    <lineage>
        <taxon>Bacteria</taxon>
        <taxon>Bacillati</taxon>
        <taxon>Actinomycetota</taxon>
        <taxon>Actinomycetes</taxon>
        <taxon>Streptosporangiales</taxon>
        <taxon>Streptosporangiaceae</taxon>
        <taxon>Streptosporangium</taxon>
    </lineage>
</organism>
<dbReference type="Proteomes" id="UP001501251">
    <property type="component" value="Unassembled WGS sequence"/>
</dbReference>
<dbReference type="EMBL" id="BAABAQ010000020">
    <property type="protein sequence ID" value="GAA4209046.1"/>
    <property type="molecule type" value="Genomic_DNA"/>
</dbReference>
<sequence length="127" mass="13851">MGGVLEQTPEMRPYFVEIRGEGFYLYTPELGRLVVDRPTWSIPAGDAPMVLAALEQVRGHLAEVAGADDDEDADGEFTVTARGDRLVVDGPGVLYANETVEAGAKTTVEIEYRHLDALYDALELEPV</sequence>
<reference evidence="2" key="1">
    <citation type="journal article" date="2019" name="Int. J. Syst. Evol. Microbiol.">
        <title>The Global Catalogue of Microorganisms (GCM) 10K type strain sequencing project: providing services to taxonomists for standard genome sequencing and annotation.</title>
        <authorList>
            <consortium name="The Broad Institute Genomics Platform"/>
            <consortium name="The Broad Institute Genome Sequencing Center for Infectious Disease"/>
            <person name="Wu L."/>
            <person name="Ma J."/>
        </authorList>
    </citation>
    <scope>NUCLEOTIDE SEQUENCE [LARGE SCALE GENOMIC DNA]</scope>
    <source>
        <strain evidence="2">JCM 17388</strain>
    </source>
</reference>
<keyword evidence="2" id="KW-1185">Reference proteome</keyword>
<name>A0ABP8BKA0_9ACTN</name>
<gene>
    <name evidence="1" type="ORF">GCM10022252_74980</name>
</gene>
<accession>A0ABP8BKA0</accession>
<dbReference type="RefSeq" id="WP_344923073.1">
    <property type="nucleotide sequence ID" value="NZ_BAABAQ010000020.1"/>
</dbReference>
<protein>
    <submittedName>
        <fullName evidence="1">Uncharacterized protein</fullName>
    </submittedName>
</protein>